<dbReference type="EMBL" id="BGPR01005840">
    <property type="protein sequence ID" value="GBN13897.1"/>
    <property type="molecule type" value="Genomic_DNA"/>
</dbReference>
<gene>
    <name evidence="1" type="ORF">AVEN_236945_1</name>
</gene>
<dbReference type="AlphaFoldDB" id="A0A4Y2LKM2"/>
<comment type="caution">
    <text evidence="1">The sequence shown here is derived from an EMBL/GenBank/DDBJ whole genome shotgun (WGS) entry which is preliminary data.</text>
</comment>
<proteinExistence type="predicted"/>
<evidence type="ECO:0000313" key="1">
    <source>
        <dbReference type="EMBL" id="GBN13897.1"/>
    </source>
</evidence>
<evidence type="ECO:0000313" key="2">
    <source>
        <dbReference type="Proteomes" id="UP000499080"/>
    </source>
</evidence>
<keyword evidence="2" id="KW-1185">Reference proteome</keyword>
<sequence length="121" mass="14415">MIYRVLTHKAPYETKPRSERLRVTNIRSDRRNKECLPSQKMSVREITRASRLQFSKNTVHRRIIESGYIIHAKMIRRLPFSNLHINKRLQWARNHMSYGDKWMAVLFSDEKNGTSMDLTGI</sequence>
<dbReference type="OrthoDB" id="7603018at2759"/>
<organism evidence="1 2">
    <name type="scientific">Araneus ventricosus</name>
    <name type="common">Orbweaver spider</name>
    <name type="synonym">Epeira ventricosa</name>
    <dbReference type="NCBI Taxonomy" id="182803"/>
    <lineage>
        <taxon>Eukaryota</taxon>
        <taxon>Metazoa</taxon>
        <taxon>Ecdysozoa</taxon>
        <taxon>Arthropoda</taxon>
        <taxon>Chelicerata</taxon>
        <taxon>Arachnida</taxon>
        <taxon>Araneae</taxon>
        <taxon>Araneomorphae</taxon>
        <taxon>Entelegynae</taxon>
        <taxon>Araneoidea</taxon>
        <taxon>Araneidae</taxon>
        <taxon>Araneus</taxon>
    </lineage>
</organism>
<dbReference type="Proteomes" id="UP000499080">
    <property type="component" value="Unassembled WGS sequence"/>
</dbReference>
<reference evidence="1 2" key="1">
    <citation type="journal article" date="2019" name="Sci. Rep.">
        <title>Orb-weaving spider Araneus ventricosus genome elucidates the spidroin gene catalogue.</title>
        <authorList>
            <person name="Kono N."/>
            <person name="Nakamura H."/>
            <person name="Ohtoshi R."/>
            <person name="Moran D.A.P."/>
            <person name="Shinohara A."/>
            <person name="Yoshida Y."/>
            <person name="Fujiwara M."/>
            <person name="Mori M."/>
            <person name="Tomita M."/>
            <person name="Arakawa K."/>
        </authorList>
    </citation>
    <scope>NUCLEOTIDE SEQUENCE [LARGE SCALE GENOMIC DNA]</scope>
</reference>
<evidence type="ECO:0008006" key="3">
    <source>
        <dbReference type="Google" id="ProtNLM"/>
    </source>
</evidence>
<accession>A0A4Y2LKM2</accession>
<name>A0A4Y2LKM2_ARAVE</name>
<protein>
    <recommendedName>
        <fullName evidence="3">Transposase Tc1-like domain-containing protein</fullName>
    </recommendedName>
</protein>